<feature type="compositionally biased region" description="Low complexity" evidence="1">
    <location>
        <begin position="316"/>
        <end position="329"/>
    </location>
</feature>
<comment type="caution">
    <text evidence="3">The sequence shown here is derived from an EMBL/GenBank/DDBJ whole genome shotgun (WGS) entry which is preliminary data.</text>
</comment>
<proteinExistence type="predicted"/>
<dbReference type="Pfam" id="PF17765">
    <property type="entry name" value="MLTR_LBD"/>
    <property type="match status" value="1"/>
</dbReference>
<reference evidence="3 4" key="1">
    <citation type="submission" date="2020-02" db="EMBL/GenBank/DDBJ databases">
        <title>Acidophilic actinobacteria isolated from forest soil.</title>
        <authorList>
            <person name="Golinska P."/>
        </authorList>
    </citation>
    <scope>NUCLEOTIDE SEQUENCE [LARGE SCALE GENOMIC DNA]</scope>
    <source>
        <strain evidence="3 4">NL8</strain>
    </source>
</reference>
<feature type="domain" description="HTH cro/C1-type" evidence="2">
    <location>
        <begin position="31"/>
        <end position="103"/>
    </location>
</feature>
<sequence>MQDSDVHGLDKGESSKPGIAHTTRQSTLGEFLTAMRARLAPEDVGLRTVGRRRTPGLRRQEVAELAAVSIDWYIRLEQGRVGAPGAAVLDALAGALRLTPVEREYLHLTARGETPPRRLPDRRDGVSPSVRAILDGMPLLPAYVLDHCFDVLAHNAAATAMFGAGFGHGPLANVALLLFLDEDTRRGQLCWEQVARETVGALRANAAKYPDDSRLRAVITRLRAESPEFAAWWGDHTVSERGSGVKRVAHPVAGVLTVAYDMLAAPGAAEQRLVVLTPVGAVTGQRLRALVTASAPVSAPASAPARTSPLPPPSPARRSSGSPVPVRAA</sequence>
<dbReference type="Proteomes" id="UP000730482">
    <property type="component" value="Unassembled WGS sequence"/>
</dbReference>
<protein>
    <submittedName>
        <fullName evidence="3">Helix-turn-helix domain-containing protein</fullName>
    </submittedName>
</protein>
<name>A0ABS5KWX6_9ACTN</name>
<keyword evidence="4" id="KW-1185">Reference proteome</keyword>
<dbReference type="CDD" id="cd00093">
    <property type="entry name" value="HTH_XRE"/>
    <property type="match status" value="1"/>
</dbReference>
<dbReference type="Gene3D" id="1.10.260.40">
    <property type="entry name" value="lambda repressor-like DNA-binding domains"/>
    <property type="match status" value="1"/>
</dbReference>
<organism evidence="3 4">
    <name type="scientific">Catenulispora pinistramenti</name>
    <dbReference type="NCBI Taxonomy" id="2705254"/>
    <lineage>
        <taxon>Bacteria</taxon>
        <taxon>Bacillati</taxon>
        <taxon>Actinomycetota</taxon>
        <taxon>Actinomycetes</taxon>
        <taxon>Catenulisporales</taxon>
        <taxon>Catenulisporaceae</taxon>
        <taxon>Catenulispora</taxon>
    </lineage>
</organism>
<gene>
    <name evidence="3" type="ORF">KGQ19_27170</name>
</gene>
<dbReference type="SUPFAM" id="SSF47413">
    <property type="entry name" value="lambda repressor-like DNA-binding domains"/>
    <property type="match status" value="1"/>
</dbReference>
<dbReference type="InterPro" id="IPR041413">
    <property type="entry name" value="MLTR_LBD"/>
</dbReference>
<dbReference type="SMART" id="SM00530">
    <property type="entry name" value="HTH_XRE"/>
    <property type="match status" value="1"/>
</dbReference>
<evidence type="ECO:0000259" key="2">
    <source>
        <dbReference type="SMART" id="SM00530"/>
    </source>
</evidence>
<feature type="compositionally biased region" description="Low complexity" evidence="1">
    <location>
        <begin position="295"/>
        <end position="308"/>
    </location>
</feature>
<dbReference type="PANTHER" id="PTHR35010">
    <property type="entry name" value="BLL4672 PROTEIN-RELATED"/>
    <property type="match status" value="1"/>
</dbReference>
<dbReference type="Gene3D" id="3.30.450.180">
    <property type="match status" value="1"/>
</dbReference>
<dbReference type="Pfam" id="PF13560">
    <property type="entry name" value="HTH_31"/>
    <property type="match status" value="1"/>
</dbReference>
<dbReference type="InterPro" id="IPR001387">
    <property type="entry name" value="Cro/C1-type_HTH"/>
</dbReference>
<feature type="region of interest" description="Disordered" evidence="1">
    <location>
        <begin position="295"/>
        <end position="329"/>
    </location>
</feature>
<feature type="region of interest" description="Disordered" evidence="1">
    <location>
        <begin position="1"/>
        <end position="24"/>
    </location>
</feature>
<evidence type="ECO:0000313" key="4">
    <source>
        <dbReference type="Proteomes" id="UP000730482"/>
    </source>
</evidence>
<evidence type="ECO:0000313" key="3">
    <source>
        <dbReference type="EMBL" id="MBS2550558.1"/>
    </source>
</evidence>
<dbReference type="InterPro" id="IPR010982">
    <property type="entry name" value="Lambda_DNA-bd_dom_sf"/>
</dbReference>
<feature type="compositionally biased region" description="Basic and acidic residues" evidence="1">
    <location>
        <begin position="1"/>
        <end position="14"/>
    </location>
</feature>
<accession>A0ABS5KWX6</accession>
<dbReference type="EMBL" id="JAAFYZ010000106">
    <property type="protein sequence ID" value="MBS2550558.1"/>
    <property type="molecule type" value="Genomic_DNA"/>
</dbReference>
<evidence type="ECO:0000256" key="1">
    <source>
        <dbReference type="SAM" id="MobiDB-lite"/>
    </source>
</evidence>